<evidence type="ECO:0000259" key="5">
    <source>
        <dbReference type="Pfam" id="PF00890"/>
    </source>
</evidence>
<dbReference type="PRINTS" id="PR00411">
    <property type="entry name" value="PNDRDTASEI"/>
</dbReference>
<dbReference type="AlphaFoldDB" id="A0A0N0NJ72"/>
<dbReference type="InterPro" id="IPR027477">
    <property type="entry name" value="Succ_DH/fumarate_Rdtase_cat_sf"/>
</dbReference>
<name>A0A0N0NJ72_9EURO</name>
<reference evidence="6 7" key="1">
    <citation type="submission" date="2015-06" db="EMBL/GenBank/DDBJ databases">
        <title>Draft genome of the ant-associated black yeast Phialophora attae CBS 131958.</title>
        <authorList>
            <person name="Moreno L.F."/>
            <person name="Stielow B.J."/>
            <person name="de Hoog S."/>
            <person name="Vicente V.A."/>
            <person name="Weiss V.A."/>
            <person name="de Vries M."/>
            <person name="Cruz L.M."/>
            <person name="Souza E.M."/>
        </authorList>
    </citation>
    <scope>NUCLEOTIDE SEQUENCE [LARGE SCALE GENOMIC DNA]</scope>
    <source>
        <strain evidence="6 7">CBS 131958</strain>
    </source>
</reference>
<protein>
    <submittedName>
        <fullName evidence="6">3-oxosteroid 1-dehydrogenase</fullName>
    </submittedName>
</protein>
<keyword evidence="7" id="KW-1185">Reference proteome</keyword>
<dbReference type="VEuPathDB" id="FungiDB:AB675_10081"/>
<proteinExistence type="predicted"/>
<dbReference type="OrthoDB" id="7777654at2759"/>
<keyword evidence="4" id="KW-0560">Oxidoreductase</keyword>
<dbReference type="SUPFAM" id="SSF56425">
    <property type="entry name" value="Succinate dehydrogenase/fumarate reductase flavoprotein, catalytic domain"/>
    <property type="match status" value="1"/>
</dbReference>
<dbReference type="InterPro" id="IPR036188">
    <property type="entry name" value="FAD/NAD-bd_sf"/>
</dbReference>
<dbReference type="GO" id="GO:0008202">
    <property type="term" value="P:steroid metabolic process"/>
    <property type="evidence" value="ECO:0007669"/>
    <property type="project" value="UniProtKB-ARBA"/>
</dbReference>
<dbReference type="EMBL" id="LFJN01000029">
    <property type="protein sequence ID" value="KPI36651.1"/>
    <property type="molecule type" value="Genomic_DNA"/>
</dbReference>
<dbReference type="Proteomes" id="UP000038010">
    <property type="component" value="Unassembled WGS sequence"/>
</dbReference>
<keyword evidence="3" id="KW-0274">FAD</keyword>
<dbReference type="GeneID" id="28730705"/>
<dbReference type="InterPro" id="IPR050315">
    <property type="entry name" value="FAD-oxidoreductase_2"/>
</dbReference>
<dbReference type="Pfam" id="PF00890">
    <property type="entry name" value="FAD_binding_2"/>
    <property type="match status" value="1"/>
</dbReference>
<evidence type="ECO:0000313" key="7">
    <source>
        <dbReference type="Proteomes" id="UP000038010"/>
    </source>
</evidence>
<dbReference type="Gene3D" id="3.50.50.60">
    <property type="entry name" value="FAD/NAD(P)-binding domain"/>
    <property type="match status" value="2"/>
</dbReference>
<comment type="caution">
    <text evidence="6">The sequence shown here is derived from an EMBL/GenBank/DDBJ whole genome shotgun (WGS) entry which is preliminary data.</text>
</comment>
<dbReference type="Gene3D" id="3.90.700.10">
    <property type="entry name" value="Succinate dehydrogenase/fumarate reductase flavoprotein, catalytic domain"/>
    <property type="match status" value="1"/>
</dbReference>
<feature type="domain" description="FAD-dependent oxidoreductase 2 FAD-binding" evidence="5">
    <location>
        <begin position="57"/>
        <end position="590"/>
    </location>
</feature>
<organism evidence="6 7">
    <name type="scientific">Cyphellophora attinorum</name>
    <dbReference type="NCBI Taxonomy" id="1664694"/>
    <lineage>
        <taxon>Eukaryota</taxon>
        <taxon>Fungi</taxon>
        <taxon>Dikarya</taxon>
        <taxon>Ascomycota</taxon>
        <taxon>Pezizomycotina</taxon>
        <taxon>Eurotiomycetes</taxon>
        <taxon>Chaetothyriomycetidae</taxon>
        <taxon>Chaetothyriales</taxon>
        <taxon>Cyphellophoraceae</taxon>
        <taxon>Cyphellophora</taxon>
    </lineage>
</organism>
<comment type="cofactor">
    <cofactor evidence="1">
        <name>FAD</name>
        <dbReference type="ChEBI" id="CHEBI:57692"/>
    </cofactor>
</comment>
<evidence type="ECO:0000256" key="3">
    <source>
        <dbReference type="ARBA" id="ARBA00022827"/>
    </source>
</evidence>
<sequence length="606" mass="65194">MLRKPPLLQFGSPLDAGASLIFCLPSISRIRAPRRHPRSCAAYATVVEAPRYDAEYDVVVVGSGAGGLTAALAASLKGNKEVLVAEKTKWFGGTSAYSGGALWLPMNPVSLSAGFQDSRERADTYLRNYLKEDYDAAKPMVAAYLEAAPAMTDFLESNSATKFVAAPTPDYYMDLDGACKAGRTVLNAPYDGRMLGRMVKQVRYPLQGYCAFGSLQVDLLEMNNWRQPFRSLGNFSAVTAGVLRYAFDRVRWGKGTRLCNGNALVGRLLEKSEKSGIDLWNNAAAVEPLLENGRVTGMTISRNGQKIRVRARKGVILASGGFSRSAELARKYLSHPEHTVSPRGNVGDGMRFGLASGGSLPEPLGEDAALWSPISILNSPKGPARSYPHFATAITKPGSIMVDGDGKRFVNEAAAYQDLGRATHKAGVRVSYLIGDKRHLRNYGMGMALPGGYPIRHLIKRGYLITARSIPALAERIGVSPANLSATIERFNGFARKGKDEDFGRGDGSFDQAYGDHEMKPSPSLAPIEKGPFYALTLYSGNGITMYGLNTNKDGQVLKESGEPVPGLYAVGADSNHFLRGKYPSGGLTLGPSMVFGYRAGVHIAG</sequence>
<dbReference type="GO" id="GO:0016491">
    <property type="term" value="F:oxidoreductase activity"/>
    <property type="evidence" value="ECO:0007669"/>
    <property type="project" value="UniProtKB-KW"/>
</dbReference>
<evidence type="ECO:0000256" key="2">
    <source>
        <dbReference type="ARBA" id="ARBA00022630"/>
    </source>
</evidence>
<dbReference type="PANTHER" id="PTHR43400">
    <property type="entry name" value="FUMARATE REDUCTASE"/>
    <property type="match status" value="1"/>
</dbReference>
<dbReference type="RefSeq" id="XP_017996614.1">
    <property type="nucleotide sequence ID" value="XM_018138825.1"/>
</dbReference>
<evidence type="ECO:0000313" key="6">
    <source>
        <dbReference type="EMBL" id="KPI36651.1"/>
    </source>
</evidence>
<dbReference type="InterPro" id="IPR003953">
    <property type="entry name" value="FAD-dep_OxRdtase_2_FAD-bd"/>
</dbReference>
<dbReference type="SUPFAM" id="SSF51905">
    <property type="entry name" value="FAD/NAD(P)-binding domain"/>
    <property type="match status" value="1"/>
</dbReference>
<accession>A0A0N0NJ72</accession>
<keyword evidence="2" id="KW-0285">Flavoprotein</keyword>
<evidence type="ECO:0000256" key="1">
    <source>
        <dbReference type="ARBA" id="ARBA00001974"/>
    </source>
</evidence>
<dbReference type="PANTHER" id="PTHR43400:SF10">
    <property type="entry name" value="3-OXOSTEROID 1-DEHYDROGENASE"/>
    <property type="match status" value="1"/>
</dbReference>
<evidence type="ECO:0000256" key="4">
    <source>
        <dbReference type="ARBA" id="ARBA00023002"/>
    </source>
</evidence>
<gene>
    <name evidence="6" type="ORF">AB675_10081</name>
</gene>
<dbReference type="STRING" id="1664694.A0A0N0NJ72"/>